<evidence type="ECO:0000313" key="3">
    <source>
        <dbReference type="Proteomes" id="UP001220377"/>
    </source>
</evidence>
<name>A0ABY7WZQ7_9LACO</name>
<keyword evidence="1" id="KW-1133">Transmembrane helix</keyword>
<reference evidence="2 3" key="1">
    <citation type="submission" date="2023-02" db="EMBL/GenBank/DDBJ databases">
        <title>Genome sequence of Lacticaseibacillus sp. KACC 23028.</title>
        <authorList>
            <person name="Kim S."/>
            <person name="Heo J."/>
            <person name="Kwon S.-W."/>
        </authorList>
    </citation>
    <scope>NUCLEOTIDE SEQUENCE [LARGE SCALE GENOMIC DNA]</scope>
    <source>
        <strain evidence="2 3">KACC 23028</strain>
    </source>
</reference>
<evidence type="ECO:0000313" key="2">
    <source>
        <dbReference type="EMBL" id="WDF83380.1"/>
    </source>
</evidence>
<feature type="transmembrane region" description="Helical" evidence="1">
    <location>
        <begin position="530"/>
        <end position="548"/>
    </location>
</feature>
<feature type="transmembrane region" description="Helical" evidence="1">
    <location>
        <begin position="430"/>
        <end position="457"/>
    </location>
</feature>
<keyword evidence="1" id="KW-0472">Membrane</keyword>
<feature type="transmembrane region" description="Helical" evidence="1">
    <location>
        <begin position="388"/>
        <end position="409"/>
    </location>
</feature>
<sequence>MLKMKRTKPAPSGEVFPWFMRVLDRTQGLFERHGIDYGQLRLIVNTKFTLASRDRRASTFGGKPKAESEHPLRSTFLLNFLVGLVLIFLAFLPVPLLAFTTFFATLFLFVFLTMLTNYSSLMLDPRDRVVYASRGVSLSTISAARLIVVGFYLILNVIAVGLPMSVAVLLKDGPLVFLGMLLGVIGIGLFAFTLALFIYLLVLRFFDGERLKNVLNIVQIAMTIGLYAGSQILPRINGNVYSSALHINPWIYLAAVPSWFAGPALLFMGRDLMIATILTVAGVIATGALTWIYFANAANFERYLAKLDQSSDERRKDGWYYRLTAKLLTRPGFERTYYDFGWKVLREQRAYKLRVYPQFAYSLVLFIVFPLGFVQGGGMSLWQFMARVIGFSPLIFNIDMPLAVYMLQFSDQPEAMRLFQRVPLRHDAELLLATIKVLYGRLFLPFGIVISLVSLFIAGWPGFLAAIASTVGMLAFVLIFGRILNGNRLPFAREFDARNQKAGVAASIAVFVMLPIDIGIIAAGAFLQTWIFGAALLVVFTVIAWFVARSYRHGVVLDVNQIDVSDN</sequence>
<dbReference type="Proteomes" id="UP001220377">
    <property type="component" value="Chromosome"/>
</dbReference>
<feature type="transmembrane region" description="Helical" evidence="1">
    <location>
        <begin position="144"/>
        <end position="170"/>
    </location>
</feature>
<dbReference type="EMBL" id="CP117884">
    <property type="protein sequence ID" value="WDF83380.1"/>
    <property type="molecule type" value="Genomic_DNA"/>
</dbReference>
<feature type="transmembrane region" description="Helical" evidence="1">
    <location>
        <begin position="102"/>
        <end position="123"/>
    </location>
</feature>
<dbReference type="RefSeq" id="WP_274261504.1">
    <property type="nucleotide sequence ID" value="NZ_CP117884.1"/>
</dbReference>
<gene>
    <name evidence="2" type="ORF">PQ472_03835</name>
</gene>
<protein>
    <submittedName>
        <fullName evidence="2">ABC transporter permease</fullName>
    </submittedName>
</protein>
<organism evidence="2 3">
    <name type="scientific">Lacticaseibacillus pabuli</name>
    <dbReference type="NCBI Taxonomy" id="3025672"/>
    <lineage>
        <taxon>Bacteria</taxon>
        <taxon>Bacillati</taxon>
        <taxon>Bacillota</taxon>
        <taxon>Bacilli</taxon>
        <taxon>Lactobacillales</taxon>
        <taxon>Lactobacillaceae</taxon>
        <taxon>Lacticaseibacillus</taxon>
    </lineage>
</organism>
<feature type="transmembrane region" description="Helical" evidence="1">
    <location>
        <begin position="359"/>
        <end position="382"/>
    </location>
</feature>
<proteinExistence type="predicted"/>
<feature type="transmembrane region" description="Helical" evidence="1">
    <location>
        <begin position="76"/>
        <end position="96"/>
    </location>
</feature>
<feature type="transmembrane region" description="Helical" evidence="1">
    <location>
        <begin position="176"/>
        <end position="202"/>
    </location>
</feature>
<feature type="transmembrane region" description="Helical" evidence="1">
    <location>
        <begin position="272"/>
        <end position="294"/>
    </location>
</feature>
<accession>A0ABY7WZQ7</accession>
<keyword evidence="1" id="KW-0812">Transmembrane</keyword>
<evidence type="ECO:0000256" key="1">
    <source>
        <dbReference type="SAM" id="Phobius"/>
    </source>
</evidence>
<keyword evidence="3" id="KW-1185">Reference proteome</keyword>
<feature type="transmembrane region" description="Helical" evidence="1">
    <location>
        <begin position="502"/>
        <end position="524"/>
    </location>
</feature>
<feature type="transmembrane region" description="Helical" evidence="1">
    <location>
        <begin position="463"/>
        <end position="481"/>
    </location>
</feature>